<name>A0ABV3TDW3_9GAMM</name>
<sequence>MNTRALLTTAFSAGLLALTSAAHAGPAVTPLVDTDWLASNLDDPDLAVIDVRSAIDGSNAETFAAGHIPGAVYASYTGAGWRQAQDGVPGKLPPVERVSNLIGSLGVDNDDSVVIVPAGVNSTDFGSAARVYWTFKYLGHEDVAILNGGYQAWVDAGGDVATGASQPQAADFEVDLQPELLADTAAVEAALEGGDQLVDARPAAQYSGEAKHPAARAAGTIPGAASLEQQLLVEAGSARFLDRGRVESLIETAGIDGDGPVVSFCNTGHWAATAWFALSEVAGLESVALYDGSMTEWTQDPSLPLAQGQQALTELLN</sequence>
<dbReference type="InterPro" id="IPR036873">
    <property type="entry name" value="Rhodanese-like_dom_sf"/>
</dbReference>
<dbReference type="GO" id="GO:0016740">
    <property type="term" value="F:transferase activity"/>
    <property type="evidence" value="ECO:0007669"/>
    <property type="project" value="UniProtKB-KW"/>
</dbReference>
<dbReference type="PANTHER" id="PTHR43855:SF1">
    <property type="entry name" value="THIOSULFATE SULFURTRANSFERASE"/>
    <property type="match status" value="1"/>
</dbReference>
<feature type="domain" description="Rhodanese" evidence="3">
    <location>
        <begin position="42"/>
        <end position="162"/>
    </location>
</feature>
<dbReference type="PROSITE" id="PS50206">
    <property type="entry name" value="RHODANESE_3"/>
    <property type="match status" value="2"/>
</dbReference>
<keyword evidence="2" id="KW-0732">Signal</keyword>
<proteinExistence type="predicted"/>
<keyword evidence="1" id="KW-0677">Repeat</keyword>
<protein>
    <submittedName>
        <fullName evidence="4">Sulfurtransferase</fullName>
        <ecNumber evidence="4">2.8.1.-</ecNumber>
    </submittedName>
</protein>
<evidence type="ECO:0000313" key="5">
    <source>
        <dbReference type="Proteomes" id="UP001556709"/>
    </source>
</evidence>
<dbReference type="CDD" id="cd01448">
    <property type="entry name" value="TST_Repeat_1"/>
    <property type="match status" value="1"/>
</dbReference>
<dbReference type="SMART" id="SM00450">
    <property type="entry name" value="RHOD"/>
    <property type="match status" value="2"/>
</dbReference>
<accession>A0ABV3TDW3</accession>
<dbReference type="PANTHER" id="PTHR43855">
    <property type="entry name" value="THIOSULFATE SULFURTRANSFERASE"/>
    <property type="match status" value="1"/>
</dbReference>
<feature type="chain" id="PRO_5047498221" evidence="2">
    <location>
        <begin position="25"/>
        <end position="317"/>
    </location>
</feature>
<feature type="signal peptide" evidence="2">
    <location>
        <begin position="1"/>
        <end position="24"/>
    </location>
</feature>
<dbReference type="Pfam" id="PF00581">
    <property type="entry name" value="Rhodanese"/>
    <property type="match status" value="2"/>
</dbReference>
<evidence type="ECO:0000256" key="1">
    <source>
        <dbReference type="ARBA" id="ARBA00022737"/>
    </source>
</evidence>
<keyword evidence="4" id="KW-0808">Transferase</keyword>
<dbReference type="EMBL" id="JBAKFM010000004">
    <property type="protein sequence ID" value="MEX0469812.1"/>
    <property type="molecule type" value="Genomic_DNA"/>
</dbReference>
<evidence type="ECO:0000313" key="4">
    <source>
        <dbReference type="EMBL" id="MEX0469812.1"/>
    </source>
</evidence>
<dbReference type="RefSeq" id="WP_367959534.1">
    <property type="nucleotide sequence ID" value="NZ_JBAKFH010000001.1"/>
</dbReference>
<feature type="domain" description="Rhodanese" evidence="3">
    <location>
        <begin position="191"/>
        <end position="306"/>
    </location>
</feature>
<dbReference type="SUPFAM" id="SSF52821">
    <property type="entry name" value="Rhodanese/Cell cycle control phosphatase"/>
    <property type="match status" value="2"/>
</dbReference>
<dbReference type="Proteomes" id="UP001556709">
    <property type="component" value="Unassembled WGS sequence"/>
</dbReference>
<dbReference type="InterPro" id="IPR001763">
    <property type="entry name" value="Rhodanese-like_dom"/>
</dbReference>
<dbReference type="CDD" id="cd01449">
    <property type="entry name" value="TST_Repeat_2"/>
    <property type="match status" value="1"/>
</dbReference>
<dbReference type="Gene3D" id="3.40.250.10">
    <property type="entry name" value="Rhodanese-like domain"/>
    <property type="match status" value="2"/>
</dbReference>
<evidence type="ECO:0000259" key="3">
    <source>
        <dbReference type="PROSITE" id="PS50206"/>
    </source>
</evidence>
<dbReference type="EC" id="2.8.1.-" evidence="4"/>
<keyword evidence="5" id="KW-1185">Reference proteome</keyword>
<reference evidence="4 5" key="1">
    <citation type="submission" date="2024-02" db="EMBL/GenBank/DDBJ databases">
        <title>New especies of Spiribacter isolated from saline water.</title>
        <authorList>
            <person name="Leon M.J."/>
            <person name="De La Haba R."/>
            <person name="Sanchez-Porro C."/>
            <person name="Ventosa A."/>
        </authorList>
    </citation>
    <scope>NUCLEOTIDE SEQUENCE [LARGE SCALE GENOMIC DNA]</scope>
    <source>
        <strain evidence="5">ag22IC6-390</strain>
    </source>
</reference>
<evidence type="ECO:0000256" key="2">
    <source>
        <dbReference type="SAM" id="SignalP"/>
    </source>
</evidence>
<dbReference type="InterPro" id="IPR051126">
    <property type="entry name" value="Thiosulfate_sulfurtransferase"/>
</dbReference>
<comment type="caution">
    <text evidence="4">The sequence shown here is derived from an EMBL/GenBank/DDBJ whole genome shotgun (WGS) entry which is preliminary data.</text>
</comment>
<gene>
    <name evidence="4" type="ORF">V6X73_08745</name>
</gene>
<organism evidence="4 5">
    <name type="scientific">Spiribacter pallidus</name>
    <dbReference type="NCBI Taxonomy" id="1987936"/>
    <lineage>
        <taxon>Bacteria</taxon>
        <taxon>Pseudomonadati</taxon>
        <taxon>Pseudomonadota</taxon>
        <taxon>Gammaproteobacteria</taxon>
        <taxon>Chromatiales</taxon>
        <taxon>Ectothiorhodospiraceae</taxon>
        <taxon>Spiribacter</taxon>
    </lineage>
</organism>